<feature type="chain" id="PRO_5045803793" evidence="1">
    <location>
        <begin position="41"/>
        <end position="255"/>
    </location>
</feature>
<feature type="domain" description="NodB homology" evidence="2">
    <location>
        <begin position="69"/>
        <end position="249"/>
    </location>
</feature>
<proteinExistence type="predicted"/>
<gene>
    <name evidence="3" type="ORF">RM779_27095</name>
</gene>
<dbReference type="PROSITE" id="PS51677">
    <property type="entry name" value="NODB"/>
    <property type="match status" value="1"/>
</dbReference>
<dbReference type="GO" id="GO:0016787">
    <property type="term" value="F:hydrolase activity"/>
    <property type="evidence" value="ECO:0007669"/>
    <property type="project" value="UniProtKB-KW"/>
</dbReference>
<evidence type="ECO:0000256" key="1">
    <source>
        <dbReference type="SAM" id="SignalP"/>
    </source>
</evidence>
<keyword evidence="4" id="KW-1185">Reference proteome</keyword>
<evidence type="ECO:0000313" key="3">
    <source>
        <dbReference type="EMBL" id="MDT0446232.1"/>
    </source>
</evidence>
<protein>
    <submittedName>
        <fullName evidence="3">Polysaccharide deacetylase family protein</fullName>
        <ecNumber evidence="3">3.-.-.-</ecNumber>
    </submittedName>
</protein>
<dbReference type="InterPro" id="IPR011330">
    <property type="entry name" value="Glyco_hydro/deAcase_b/a-brl"/>
</dbReference>
<keyword evidence="3" id="KW-0378">Hydrolase</keyword>
<dbReference type="SUPFAM" id="SSF88713">
    <property type="entry name" value="Glycoside hydrolase/deacetylase"/>
    <property type="match status" value="1"/>
</dbReference>
<dbReference type="PANTHER" id="PTHR10587:SF137">
    <property type="entry name" value="4-DEOXY-4-FORMAMIDO-L-ARABINOSE-PHOSPHOUNDECAPRENOL DEFORMYLASE ARND-RELATED"/>
    <property type="match status" value="1"/>
</dbReference>
<dbReference type="RefSeq" id="WP_311620391.1">
    <property type="nucleotide sequence ID" value="NZ_JAVREV010000018.1"/>
</dbReference>
<feature type="signal peptide" evidence="1">
    <location>
        <begin position="1"/>
        <end position="40"/>
    </location>
</feature>
<name>A0ABU2SB82_9ACTN</name>
<reference evidence="4" key="1">
    <citation type="submission" date="2023-07" db="EMBL/GenBank/DDBJ databases">
        <title>30 novel species of actinomycetes from the DSMZ collection.</title>
        <authorList>
            <person name="Nouioui I."/>
        </authorList>
    </citation>
    <scope>NUCLEOTIDE SEQUENCE [LARGE SCALE GENOMIC DNA]</scope>
    <source>
        <strain evidence="4">DSM 41886</strain>
    </source>
</reference>
<dbReference type="InterPro" id="IPR002509">
    <property type="entry name" value="NODB_dom"/>
</dbReference>
<organism evidence="3 4">
    <name type="scientific">Streptomyces johnsoniae</name>
    <dbReference type="NCBI Taxonomy" id="3075532"/>
    <lineage>
        <taxon>Bacteria</taxon>
        <taxon>Bacillati</taxon>
        <taxon>Actinomycetota</taxon>
        <taxon>Actinomycetes</taxon>
        <taxon>Kitasatosporales</taxon>
        <taxon>Streptomycetaceae</taxon>
        <taxon>Streptomyces</taxon>
    </lineage>
</organism>
<dbReference type="PANTHER" id="PTHR10587">
    <property type="entry name" value="GLYCOSYL TRANSFERASE-RELATED"/>
    <property type="match status" value="1"/>
</dbReference>
<evidence type="ECO:0000259" key="2">
    <source>
        <dbReference type="PROSITE" id="PS51677"/>
    </source>
</evidence>
<dbReference type="Proteomes" id="UP001183615">
    <property type="component" value="Unassembled WGS sequence"/>
</dbReference>
<dbReference type="InterPro" id="IPR050248">
    <property type="entry name" value="Polysacc_deacetylase_ArnD"/>
</dbReference>
<accession>A0ABU2SB82</accession>
<dbReference type="EC" id="3.-.-.-" evidence="3"/>
<sequence>MNPIDSPHGARARRRIGRARARLQALLAGLGLCMAATLGAAGPVQATHDGGPGTTADSTIIDSTGIDGRTVAFTFDDGPNPANTPGLLQLLRENGTKAVFCLWGDHVRQYPDLVRQIAADGHTLCNHSMHHSDMGSWTPEQIRADLEQTSAAIRAAVPGAPIPYFRAPNGSWGQTPAVAASLGMQPLGWRLAINDWEPSTADQLAQRLRSGITPGAVVLLHDGGGDRSATVAAVDMIIPEFASQGWTFTLPAPPR</sequence>
<dbReference type="Gene3D" id="3.20.20.370">
    <property type="entry name" value="Glycoside hydrolase/deacetylase"/>
    <property type="match status" value="1"/>
</dbReference>
<comment type="caution">
    <text evidence="3">The sequence shown here is derived from an EMBL/GenBank/DDBJ whole genome shotgun (WGS) entry which is preliminary data.</text>
</comment>
<keyword evidence="1" id="KW-0732">Signal</keyword>
<evidence type="ECO:0000313" key="4">
    <source>
        <dbReference type="Proteomes" id="UP001183615"/>
    </source>
</evidence>
<dbReference type="Pfam" id="PF01522">
    <property type="entry name" value="Polysacc_deac_1"/>
    <property type="match status" value="1"/>
</dbReference>
<dbReference type="CDD" id="cd10917">
    <property type="entry name" value="CE4_NodB_like_6s_7s"/>
    <property type="match status" value="1"/>
</dbReference>
<dbReference type="EMBL" id="JAVREV010000018">
    <property type="protein sequence ID" value="MDT0446232.1"/>
    <property type="molecule type" value="Genomic_DNA"/>
</dbReference>